<accession>A0A1J5R9L6</accession>
<gene>
    <name evidence="2" type="primary">atzF_5</name>
    <name evidence="2" type="ORF">GALL_317730</name>
</gene>
<organism evidence="2">
    <name type="scientific">mine drainage metagenome</name>
    <dbReference type="NCBI Taxonomy" id="410659"/>
    <lineage>
        <taxon>unclassified sequences</taxon>
        <taxon>metagenomes</taxon>
        <taxon>ecological metagenomes</taxon>
    </lineage>
</organism>
<protein>
    <submittedName>
        <fullName evidence="2">Allophanate hydrolase</fullName>
        <ecNumber evidence="2">3.5.1.54</ecNumber>
    </submittedName>
</protein>
<dbReference type="Gene3D" id="3.10.490.10">
    <property type="entry name" value="Gamma-glutamyl cyclotransferase-like"/>
    <property type="match status" value="1"/>
</dbReference>
<comment type="caution">
    <text evidence="2">The sequence shown here is derived from an EMBL/GenBank/DDBJ whole genome shotgun (WGS) entry which is preliminary data.</text>
</comment>
<feature type="domain" description="Allophanate hydrolase C-terminal" evidence="1">
    <location>
        <begin position="5"/>
        <end position="127"/>
    </location>
</feature>
<dbReference type="InterPro" id="IPR053844">
    <property type="entry name" value="AH_C"/>
</dbReference>
<sequence length="137" mass="14669">MNDVVQVAVCGAHMSGLPLNGQLLKLGAKLVRKTTTSADYRLYHLADFHPPRPGMVRVRQGGGQVALEVWEIALSGYGALVAAIPAPLGIGRLELADGSWVQGFLCENYALEHAQDITSHGGWRQFLMASDDGATPM</sequence>
<evidence type="ECO:0000259" key="1">
    <source>
        <dbReference type="Pfam" id="PF21986"/>
    </source>
</evidence>
<dbReference type="GO" id="GO:0004039">
    <property type="term" value="F:allophanate hydrolase activity"/>
    <property type="evidence" value="ECO:0007669"/>
    <property type="project" value="UniProtKB-EC"/>
</dbReference>
<dbReference type="EMBL" id="MLJW01000484">
    <property type="protein sequence ID" value="OIQ86363.1"/>
    <property type="molecule type" value="Genomic_DNA"/>
</dbReference>
<evidence type="ECO:0000313" key="2">
    <source>
        <dbReference type="EMBL" id="OIQ86363.1"/>
    </source>
</evidence>
<reference evidence="2" key="1">
    <citation type="submission" date="2016-10" db="EMBL/GenBank/DDBJ databases">
        <title>Sequence of Gallionella enrichment culture.</title>
        <authorList>
            <person name="Poehlein A."/>
            <person name="Muehling M."/>
            <person name="Daniel R."/>
        </authorList>
    </citation>
    <scope>NUCLEOTIDE SEQUENCE</scope>
</reference>
<proteinExistence type="predicted"/>
<dbReference type="Pfam" id="PF21986">
    <property type="entry name" value="AH_C"/>
    <property type="match status" value="1"/>
</dbReference>
<dbReference type="EC" id="3.5.1.54" evidence="2"/>
<keyword evidence="2" id="KW-0378">Hydrolase</keyword>
<name>A0A1J5R9L6_9ZZZZ</name>
<dbReference type="AlphaFoldDB" id="A0A1J5R9L6"/>